<dbReference type="Gene3D" id="1.10.287.130">
    <property type="match status" value="1"/>
</dbReference>
<dbReference type="GO" id="GO:0000155">
    <property type="term" value="F:phosphorelay sensor kinase activity"/>
    <property type="evidence" value="ECO:0007669"/>
    <property type="project" value="InterPro"/>
</dbReference>
<dbReference type="AlphaFoldDB" id="A0A1I4N6E1"/>
<dbReference type="InterPro" id="IPR008207">
    <property type="entry name" value="Sig_transdc_His_kin_Hpt_dom"/>
</dbReference>
<dbReference type="SUPFAM" id="SSF52172">
    <property type="entry name" value="CheY-like"/>
    <property type="match status" value="2"/>
</dbReference>
<dbReference type="Gene3D" id="1.20.120.160">
    <property type="entry name" value="HPT domain"/>
    <property type="match status" value="1"/>
</dbReference>
<gene>
    <name evidence="22" type="ORF">SAMN05216217_10175</name>
</gene>
<dbReference type="Proteomes" id="UP000243629">
    <property type="component" value="Unassembled WGS sequence"/>
</dbReference>
<dbReference type="InterPro" id="IPR019247">
    <property type="entry name" value="Histidine_kinase_BarA_N"/>
</dbReference>
<feature type="transmembrane region" description="Helical" evidence="17">
    <location>
        <begin position="161"/>
        <end position="184"/>
    </location>
</feature>
<dbReference type="Gene3D" id="3.40.50.2300">
    <property type="match status" value="1"/>
</dbReference>
<keyword evidence="13 17" id="KW-0472">Membrane</keyword>
<dbReference type="SUPFAM" id="SSF158472">
    <property type="entry name" value="HAMP domain-like"/>
    <property type="match status" value="1"/>
</dbReference>
<dbReference type="InterPro" id="IPR004358">
    <property type="entry name" value="Sig_transdc_His_kin-like_C"/>
</dbReference>
<comment type="subcellular location">
    <subcellularLocation>
        <location evidence="2">Cell membrane</location>
        <topology evidence="2">Multi-pass membrane protein</topology>
    </subcellularLocation>
</comment>
<evidence type="ECO:0000259" key="20">
    <source>
        <dbReference type="PROSITE" id="PS50885"/>
    </source>
</evidence>
<feature type="domain" description="HAMP" evidence="20">
    <location>
        <begin position="185"/>
        <end position="237"/>
    </location>
</feature>
<dbReference type="CDD" id="cd16922">
    <property type="entry name" value="HATPase_EvgS-ArcB-TorS-like"/>
    <property type="match status" value="1"/>
</dbReference>
<evidence type="ECO:0000256" key="12">
    <source>
        <dbReference type="ARBA" id="ARBA00023012"/>
    </source>
</evidence>
<dbReference type="InterPro" id="IPR003594">
    <property type="entry name" value="HATPase_dom"/>
</dbReference>
<keyword evidence="23" id="KW-1185">Reference proteome</keyword>
<evidence type="ECO:0000256" key="1">
    <source>
        <dbReference type="ARBA" id="ARBA00000085"/>
    </source>
</evidence>
<dbReference type="PROSITE" id="PS50885">
    <property type="entry name" value="HAMP"/>
    <property type="match status" value="1"/>
</dbReference>
<dbReference type="InterPro" id="IPR003661">
    <property type="entry name" value="HisK_dim/P_dom"/>
</dbReference>
<dbReference type="InterPro" id="IPR001789">
    <property type="entry name" value="Sig_transdc_resp-reg_receiver"/>
</dbReference>
<protein>
    <recommendedName>
        <fullName evidence="3">histidine kinase</fullName>
        <ecNumber evidence="3">2.7.13.3</ecNumber>
    </recommendedName>
</protein>
<dbReference type="EMBL" id="FOUI01000001">
    <property type="protein sequence ID" value="SFM10897.1"/>
    <property type="molecule type" value="Genomic_DNA"/>
</dbReference>
<keyword evidence="10" id="KW-0067">ATP-binding</keyword>
<evidence type="ECO:0000256" key="3">
    <source>
        <dbReference type="ARBA" id="ARBA00012438"/>
    </source>
</evidence>
<dbReference type="Pfam" id="PF00512">
    <property type="entry name" value="HisKA"/>
    <property type="match status" value="1"/>
</dbReference>
<evidence type="ECO:0000256" key="15">
    <source>
        <dbReference type="PROSITE-ProRule" id="PRU00169"/>
    </source>
</evidence>
<evidence type="ECO:0000256" key="7">
    <source>
        <dbReference type="ARBA" id="ARBA00022692"/>
    </source>
</evidence>
<keyword evidence="16" id="KW-0175">Coiled coil</keyword>
<dbReference type="Gene3D" id="3.30.565.10">
    <property type="entry name" value="Histidine kinase-like ATPase, C-terminal domain"/>
    <property type="match status" value="1"/>
</dbReference>
<dbReference type="Pfam" id="PF01627">
    <property type="entry name" value="Hpt"/>
    <property type="match status" value="1"/>
</dbReference>
<dbReference type="Pfam" id="PF00072">
    <property type="entry name" value="Response_reg"/>
    <property type="match status" value="1"/>
</dbReference>
<name>A0A1I4N6E1_9GAMM</name>
<evidence type="ECO:0000256" key="11">
    <source>
        <dbReference type="ARBA" id="ARBA00022989"/>
    </source>
</evidence>
<dbReference type="SMART" id="SM00388">
    <property type="entry name" value="HisKA"/>
    <property type="match status" value="1"/>
</dbReference>
<feature type="modified residue" description="Phosphohistidine" evidence="14">
    <location>
        <position position="861"/>
    </location>
</feature>
<accession>A0A1I4N6E1</accession>
<evidence type="ECO:0000259" key="21">
    <source>
        <dbReference type="PROSITE" id="PS50894"/>
    </source>
</evidence>
<dbReference type="CDD" id="cd17546">
    <property type="entry name" value="REC_hyHK_CKI1_RcsC-like"/>
    <property type="match status" value="1"/>
</dbReference>
<comment type="catalytic activity">
    <reaction evidence="1">
        <text>ATP + protein L-histidine = ADP + protein N-phospho-L-histidine.</text>
        <dbReference type="EC" id="2.7.13.3"/>
    </reaction>
</comment>
<dbReference type="PANTHER" id="PTHR45339:SF5">
    <property type="entry name" value="HISTIDINE KINASE"/>
    <property type="match status" value="1"/>
</dbReference>
<evidence type="ECO:0000256" key="5">
    <source>
        <dbReference type="ARBA" id="ARBA00022553"/>
    </source>
</evidence>
<feature type="transmembrane region" description="Helical" evidence="17">
    <location>
        <begin position="12"/>
        <end position="31"/>
    </location>
</feature>
<feature type="domain" description="HPt" evidence="21">
    <location>
        <begin position="822"/>
        <end position="915"/>
    </location>
</feature>
<dbReference type="InterPro" id="IPR036097">
    <property type="entry name" value="HisK_dim/P_sf"/>
</dbReference>
<sequence>MTQIGIKARLLLMTLVPASVLAVTLGIFFSWQHISLLEQQLLDRGLMTVEHLRTPAYNSLRQGSEETSRQLLKRALNHTDVRAISLYDAEQQQLQHSGPVMYPPTRTLSLNHQTLYSGVQIQASEHSRRFLLPLTDTDELLHGWLEVELDLHPTRLQGYRALLAMLAAIITGLGFSALVVSLLGRHITDPVARLNQAIQHISRGQFDIRLRDAGSRELNDLAGGINSMAAALQSAQGEMQQNIEQATEDLRQTLETIEVQNIELDLARKAAQEASRTKSEFLANMSHELRTPLNGILGFSNLLQRTELNPRQQEYLGTIEKSADNLLVIINEILDFSKIEAGKLTLENLPFNLRDLVQDTLTMLAPAAHQKDLELASIIYRDTPLGVSGDAQRIKQVLANLISNAIKFTRQGSVCVRVMLENEDAHQVLLRISVTDTGVGLSAEQQKSLFRAFSQVDNSLTRQSGGTGLGLVIAKRLVEQMQGEIGLHSELGRGTDFWFTLRLNKSRQVSDDLPVRPFEGMRAAVLEPHLQSRQSLQHALEDLGLQLRLFSDLQQLDQTLRQPPSGQPPMDLVVLSTRLDNFSPQDVIQLARDWAVRDLGRIMLLSDSHEHYPELDSLPQSHCQSLSRPVCHRKLYRAASRLLHPDTSRQDSLDQLPRVDGVSVLCVDDNPANLRLVQTFLLEMGARVLTAESGEQALALLADQPVDLIFMDVQMPGMDGRQTTAELRLREQQSGSPTVPVIALTAHALADERRQLLLCGMNDYLCKPITPEQLGHCIRQWTGQEPMQANTGRATAAPSTPNTDNILAVLDLNEGLQLAAGKQDLAQDMLDMLLKGLDEEYRLIEALATGNQHAELLEQVHRLHGATRYCGVPQLRECCRVAEESLKLGKDYRSSIDNLLQAIRRLQQQARNLQS</sequence>
<keyword evidence="4" id="KW-1003">Cell membrane</keyword>
<evidence type="ECO:0000256" key="9">
    <source>
        <dbReference type="ARBA" id="ARBA00022777"/>
    </source>
</evidence>
<evidence type="ECO:0000313" key="22">
    <source>
        <dbReference type="EMBL" id="SFM10897.1"/>
    </source>
</evidence>
<feature type="domain" description="Histidine kinase" evidence="18">
    <location>
        <begin position="284"/>
        <end position="505"/>
    </location>
</feature>
<dbReference type="PANTHER" id="PTHR45339">
    <property type="entry name" value="HYBRID SIGNAL TRANSDUCTION HISTIDINE KINASE J"/>
    <property type="match status" value="1"/>
</dbReference>
<dbReference type="OrthoDB" id="9797243at2"/>
<proteinExistence type="predicted"/>
<dbReference type="PROSITE" id="PS50894">
    <property type="entry name" value="HPT"/>
    <property type="match status" value="1"/>
</dbReference>
<evidence type="ECO:0000256" key="4">
    <source>
        <dbReference type="ARBA" id="ARBA00022475"/>
    </source>
</evidence>
<dbReference type="FunFam" id="1.10.287.130:FF:000003">
    <property type="entry name" value="Histidine kinase"/>
    <property type="match status" value="1"/>
</dbReference>
<keyword evidence="7 17" id="KW-0812">Transmembrane</keyword>
<feature type="domain" description="Response regulatory" evidence="19">
    <location>
        <begin position="663"/>
        <end position="782"/>
    </location>
</feature>
<evidence type="ECO:0000256" key="16">
    <source>
        <dbReference type="SAM" id="Coils"/>
    </source>
</evidence>
<dbReference type="FunFam" id="3.30.565.10:FF:000010">
    <property type="entry name" value="Sensor histidine kinase RcsC"/>
    <property type="match status" value="1"/>
</dbReference>
<dbReference type="CDD" id="cd06225">
    <property type="entry name" value="HAMP"/>
    <property type="match status" value="1"/>
</dbReference>
<reference evidence="23" key="1">
    <citation type="submission" date="2016-10" db="EMBL/GenBank/DDBJ databases">
        <authorList>
            <person name="Varghese N."/>
            <person name="Submissions S."/>
        </authorList>
    </citation>
    <scope>NUCLEOTIDE SEQUENCE [LARGE SCALE GENOMIC DNA]</scope>
    <source>
        <strain evidence="23">DSM 24213</strain>
    </source>
</reference>
<dbReference type="SMART" id="SM00304">
    <property type="entry name" value="HAMP"/>
    <property type="match status" value="1"/>
</dbReference>
<dbReference type="SUPFAM" id="SSF55874">
    <property type="entry name" value="ATPase domain of HSP90 chaperone/DNA topoisomerase II/histidine kinase"/>
    <property type="match status" value="1"/>
</dbReference>
<evidence type="ECO:0000259" key="18">
    <source>
        <dbReference type="PROSITE" id="PS50109"/>
    </source>
</evidence>
<dbReference type="InterPro" id="IPR003660">
    <property type="entry name" value="HAMP_dom"/>
</dbReference>
<dbReference type="InterPro" id="IPR011006">
    <property type="entry name" value="CheY-like_superfamily"/>
</dbReference>
<dbReference type="InterPro" id="IPR005467">
    <property type="entry name" value="His_kinase_dom"/>
</dbReference>
<keyword evidence="5 15" id="KW-0597">Phosphoprotein</keyword>
<keyword evidence="6" id="KW-0808">Transferase</keyword>
<evidence type="ECO:0000256" key="8">
    <source>
        <dbReference type="ARBA" id="ARBA00022741"/>
    </source>
</evidence>
<feature type="coiled-coil region" evidence="16">
    <location>
        <begin position="229"/>
        <end position="263"/>
    </location>
</feature>
<dbReference type="SUPFAM" id="SSF47226">
    <property type="entry name" value="Histidine-containing phosphotransfer domain, HPT domain"/>
    <property type="match status" value="1"/>
</dbReference>
<evidence type="ECO:0000256" key="13">
    <source>
        <dbReference type="ARBA" id="ARBA00023136"/>
    </source>
</evidence>
<dbReference type="PROSITE" id="PS50109">
    <property type="entry name" value="HIS_KIN"/>
    <property type="match status" value="1"/>
</dbReference>
<dbReference type="Pfam" id="PF00672">
    <property type="entry name" value="HAMP"/>
    <property type="match status" value="1"/>
</dbReference>
<dbReference type="SMART" id="SM00448">
    <property type="entry name" value="REC"/>
    <property type="match status" value="1"/>
</dbReference>
<dbReference type="GO" id="GO:0005524">
    <property type="term" value="F:ATP binding"/>
    <property type="evidence" value="ECO:0007669"/>
    <property type="project" value="UniProtKB-KW"/>
</dbReference>
<evidence type="ECO:0000256" key="14">
    <source>
        <dbReference type="PROSITE-ProRule" id="PRU00110"/>
    </source>
</evidence>
<dbReference type="GO" id="GO:0005886">
    <property type="term" value="C:plasma membrane"/>
    <property type="evidence" value="ECO:0007669"/>
    <property type="project" value="UniProtKB-SubCell"/>
</dbReference>
<dbReference type="Pfam" id="PF09984">
    <property type="entry name" value="sCache_4"/>
    <property type="match status" value="1"/>
</dbReference>
<dbReference type="InterPro" id="IPR036641">
    <property type="entry name" value="HPT_dom_sf"/>
</dbReference>
<evidence type="ECO:0000313" key="23">
    <source>
        <dbReference type="Proteomes" id="UP000243629"/>
    </source>
</evidence>
<dbReference type="CDD" id="cd00088">
    <property type="entry name" value="HPT"/>
    <property type="match status" value="1"/>
</dbReference>
<evidence type="ECO:0000256" key="6">
    <source>
        <dbReference type="ARBA" id="ARBA00022679"/>
    </source>
</evidence>
<dbReference type="PRINTS" id="PR00344">
    <property type="entry name" value="BCTRLSENSOR"/>
</dbReference>
<evidence type="ECO:0000259" key="19">
    <source>
        <dbReference type="PROSITE" id="PS50110"/>
    </source>
</evidence>
<keyword evidence="9 22" id="KW-0418">Kinase</keyword>
<dbReference type="Pfam" id="PF02518">
    <property type="entry name" value="HATPase_c"/>
    <property type="match status" value="1"/>
</dbReference>
<dbReference type="SMART" id="SM00387">
    <property type="entry name" value="HATPase_c"/>
    <property type="match status" value="1"/>
</dbReference>
<evidence type="ECO:0000256" key="10">
    <source>
        <dbReference type="ARBA" id="ARBA00022840"/>
    </source>
</evidence>
<keyword evidence="11 17" id="KW-1133">Transmembrane helix</keyword>
<dbReference type="STRING" id="1720063.SAMN05216217_10175"/>
<dbReference type="PROSITE" id="PS50110">
    <property type="entry name" value="RESPONSE_REGULATORY"/>
    <property type="match status" value="1"/>
</dbReference>
<dbReference type="EC" id="2.7.13.3" evidence="3"/>
<keyword evidence="12" id="KW-0902">Two-component regulatory system</keyword>
<dbReference type="InterPro" id="IPR036890">
    <property type="entry name" value="HATPase_C_sf"/>
</dbReference>
<dbReference type="CDD" id="cd00082">
    <property type="entry name" value="HisKA"/>
    <property type="match status" value="1"/>
</dbReference>
<dbReference type="SUPFAM" id="SSF47384">
    <property type="entry name" value="Homodimeric domain of signal transducing histidine kinase"/>
    <property type="match status" value="1"/>
</dbReference>
<evidence type="ECO:0000256" key="17">
    <source>
        <dbReference type="SAM" id="Phobius"/>
    </source>
</evidence>
<organism evidence="22 23">
    <name type="scientific">Halopseudomonas yangmingensis</name>
    <dbReference type="NCBI Taxonomy" id="1720063"/>
    <lineage>
        <taxon>Bacteria</taxon>
        <taxon>Pseudomonadati</taxon>
        <taxon>Pseudomonadota</taxon>
        <taxon>Gammaproteobacteria</taxon>
        <taxon>Pseudomonadales</taxon>
        <taxon>Pseudomonadaceae</taxon>
        <taxon>Halopseudomonas</taxon>
    </lineage>
</organism>
<evidence type="ECO:0000256" key="2">
    <source>
        <dbReference type="ARBA" id="ARBA00004651"/>
    </source>
</evidence>
<dbReference type="Gene3D" id="6.10.340.10">
    <property type="match status" value="1"/>
</dbReference>
<feature type="modified residue" description="4-aspartylphosphate" evidence="15">
    <location>
        <position position="712"/>
    </location>
</feature>
<keyword evidence="8" id="KW-0547">Nucleotide-binding</keyword>